<keyword evidence="1" id="KW-1133">Transmembrane helix</keyword>
<dbReference type="PANTHER" id="PTHR21063">
    <property type="entry name" value="LFA-3"/>
    <property type="match status" value="1"/>
</dbReference>
<dbReference type="SMART" id="SM00409">
    <property type="entry name" value="IG"/>
    <property type="match status" value="3"/>
</dbReference>
<organism evidence="3 4">
    <name type="scientific">Triplophysa rosa</name>
    <name type="common">Cave loach</name>
    <dbReference type="NCBI Taxonomy" id="992332"/>
    <lineage>
        <taxon>Eukaryota</taxon>
        <taxon>Metazoa</taxon>
        <taxon>Chordata</taxon>
        <taxon>Craniata</taxon>
        <taxon>Vertebrata</taxon>
        <taxon>Euteleostomi</taxon>
        <taxon>Actinopterygii</taxon>
        <taxon>Neopterygii</taxon>
        <taxon>Teleostei</taxon>
        <taxon>Ostariophysi</taxon>
        <taxon>Cypriniformes</taxon>
        <taxon>Nemacheilidae</taxon>
        <taxon>Triplophysa</taxon>
    </lineage>
</organism>
<dbReference type="InterPro" id="IPR036179">
    <property type="entry name" value="Ig-like_dom_sf"/>
</dbReference>
<feature type="domain" description="Immunoglobulin" evidence="2">
    <location>
        <begin position="8"/>
        <end position="110"/>
    </location>
</feature>
<keyword evidence="1" id="KW-0472">Membrane</keyword>
<evidence type="ECO:0000313" key="4">
    <source>
        <dbReference type="Proteomes" id="UP001059041"/>
    </source>
</evidence>
<dbReference type="Proteomes" id="UP001059041">
    <property type="component" value="Unassembled WGS sequence"/>
</dbReference>
<dbReference type="SUPFAM" id="SSF48726">
    <property type="entry name" value="Immunoglobulin"/>
    <property type="match status" value="3"/>
</dbReference>
<feature type="domain" description="Immunoglobulin" evidence="2">
    <location>
        <begin position="113"/>
        <end position="216"/>
    </location>
</feature>
<dbReference type="PANTHER" id="PTHR21063:SF4">
    <property type="entry name" value="CD48 ANTIGEN-RELATED"/>
    <property type="match status" value="1"/>
</dbReference>
<accession>A0A9W7T470</accession>
<evidence type="ECO:0000256" key="1">
    <source>
        <dbReference type="SAM" id="Phobius"/>
    </source>
</evidence>
<comment type="caution">
    <text evidence="3">The sequence shown here is derived from an EMBL/GenBank/DDBJ whole genome shotgun (WGS) entry which is preliminary data.</text>
</comment>
<dbReference type="EMBL" id="JAFHDT010000414">
    <property type="protein sequence ID" value="KAI7789623.1"/>
    <property type="molecule type" value="Genomic_DNA"/>
</dbReference>
<feature type="domain" description="Immunoglobulin" evidence="2">
    <location>
        <begin position="303"/>
        <end position="406"/>
    </location>
</feature>
<dbReference type="InterPro" id="IPR003599">
    <property type="entry name" value="Ig_sub"/>
</dbReference>
<dbReference type="AlphaFoldDB" id="A0A9W7T470"/>
<keyword evidence="1" id="KW-0812">Transmembrane</keyword>
<evidence type="ECO:0000313" key="3">
    <source>
        <dbReference type="EMBL" id="KAI7789623.1"/>
    </source>
</evidence>
<protein>
    <recommendedName>
        <fullName evidence="2">Immunoglobulin domain-containing protein</fullName>
    </recommendedName>
</protein>
<dbReference type="InterPro" id="IPR013783">
    <property type="entry name" value="Ig-like_fold"/>
</dbReference>
<sequence length="418" mass="47803">MCVFGDEVKSVSVMEGHSVTLHTHTELHTHDVMVWRFKDIIIATIMRSDNINPTYDDNDETEMFRDRLKMNTQTGDLTITHITSQHSGLYHLYILRGNTERVKTFSLTVNGEVKSVSVMEGHSVTLHTHLTHIQRNDVMVWRFKHIIIATIMRSDNINPTYDDNDETEMFRDRLKMNNQTGDLTITHITSHHSGLYHLYILRGNTERVKTFSLTVNASDAHTPAGGLGSDLVILLSCAGGCVMIVTVFMIFCICRKHTNTQQEDHPHEKQIICADSSFYKHNTQCGHRYNLSKRQHSVFGDEVKSVSVMEGHSVTLHTDVTHIQRNDVMVWKFKHIIIATIMRSDSINPTYDDNDETEMFRDRLKMNNQTGDLTITNITSQHSGLYHLYILRGNTERDKRFSLTVKGENGFSLSGGHS</sequence>
<gene>
    <name evidence="3" type="ORF">IRJ41_007953</name>
</gene>
<name>A0A9W7T470_TRIRA</name>
<keyword evidence="4" id="KW-1185">Reference proteome</keyword>
<reference evidence="3" key="1">
    <citation type="submission" date="2021-02" db="EMBL/GenBank/DDBJ databases">
        <title>Comparative genomics reveals that relaxation of natural selection precedes convergent phenotypic evolution of cavefish.</title>
        <authorList>
            <person name="Peng Z."/>
        </authorList>
    </citation>
    <scope>NUCLEOTIDE SEQUENCE</scope>
    <source>
        <tissue evidence="3">Muscle</tissue>
    </source>
</reference>
<proteinExistence type="predicted"/>
<dbReference type="Gene3D" id="2.60.40.10">
    <property type="entry name" value="Immunoglobulins"/>
    <property type="match status" value="3"/>
</dbReference>
<evidence type="ECO:0000259" key="2">
    <source>
        <dbReference type="SMART" id="SM00409"/>
    </source>
</evidence>
<feature type="transmembrane region" description="Helical" evidence="1">
    <location>
        <begin position="231"/>
        <end position="254"/>
    </location>
</feature>